<keyword evidence="1" id="KW-0472">Membrane</keyword>
<keyword evidence="1" id="KW-1133">Transmembrane helix</keyword>
<dbReference type="Proteomes" id="UP000322327">
    <property type="component" value="Unassembled WGS sequence"/>
</dbReference>
<protein>
    <submittedName>
        <fullName evidence="2">Uncharacterized protein</fullName>
    </submittedName>
</protein>
<gene>
    <name evidence="2" type="ORF">EPJ76_10170</name>
</gene>
<proteinExistence type="predicted"/>
<dbReference type="AlphaFoldDB" id="A0A5C8FVT6"/>
<name>A0A5C8FVT6_9SPIR</name>
<dbReference type="EMBL" id="SAYI01000021">
    <property type="protein sequence ID" value="TXJ53772.1"/>
    <property type="molecule type" value="Genomic_DNA"/>
</dbReference>
<dbReference type="RefSeq" id="WP_147531561.1">
    <property type="nucleotide sequence ID" value="NZ_SAYI01000021.1"/>
</dbReference>
<keyword evidence="1" id="KW-0812">Transmembrane</keyword>
<feature type="transmembrane region" description="Helical" evidence="1">
    <location>
        <begin position="72"/>
        <end position="94"/>
    </location>
</feature>
<accession>A0A5C8FVT6</accession>
<evidence type="ECO:0000313" key="2">
    <source>
        <dbReference type="EMBL" id="TXJ53772.1"/>
    </source>
</evidence>
<reference evidence="2 3" key="1">
    <citation type="journal article" date="1992" name="Lakartidningen">
        <title>[Penicillin V and not amoxicillin is the first choice preparation in acute otitis].</title>
        <authorList>
            <person name="Kamme C."/>
            <person name="Lundgren K."/>
            <person name="Prellner K."/>
        </authorList>
    </citation>
    <scope>NUCLEOTIDE SEQUENCE [LARGE SCALE GENOMIC DNA]</scope>
    <source>
        <strain evidence="2 3">PC3053II</strain>
    </source>
</reference>
<organism evidence="2 3">
    <name type="scientific">Brachyspira aalborgi</name>
    <dbReference type="NCBI Taxonomy" id="29522"/>
    <lineage>
        <taxon>Bacteria</taxon>
        <taxon>Pseudomonadati</taxon>
        <taxon>Spirochaetota</taxon>
        <taxon>Spirochaetia</taxon>
        <taxon>Brachyspirales</taxon>
        <taxon>Brachyspiraceae</taxon>
        <taxon>Brachyspira</taxon>
    </lineage>
</organism>
<feature type="transmembrane region" description="Helical" evidence="1">
    <location>
        <begin position="33"/>
        <end position="56"/>
    </location>
</feature>
<evidence type="ECO:0000256" key="1">
    <source>
        <dbReference type="SAM" id="Phobius"/>
    </source>
</evidence>
<evidence type="ECO:0000313" key="3">
    <source>
        <dbReference type="Proteomes" id="UP000322327"/>
    </source>
</evidence>
<comment type="caution">
    <text evidence="2">The sequence shown here is derived from an EMBL/GenBank/DDBJ whole genome shotgun (WGS) entry which is preliminary data.</text>
</comment>
<sequence>MENKYQEEKTEKNYGPKFNTVNNKSSGVDIAGIYLLITPIFIIGLLVASFIVWNIIKDSYNSDFLSYLSWEYIPILVIAFILLLFVFLWLLLTINSKLNYVIKSIKNNNKNKED</sequence>